<dbReference type="RefSeq" id="WP_163083521.1">
    <property type="nucleotide sequence ID" value="NZ_JAAAWN010000002.1"/>
</dbReference>
<dbReference type="Gene3D" id="3.10.450.730">
    <property type="entry name" value="BLIP domain"/>
    <property type="match status" value="1"/>
</dbReference>
<organism evidence="2 3">
    <name type="scientific">Alteromonas profundi</name>
    <dbReference type="NCBI Taxonomy" id="2696062"/>
    <lineage>
        <taxon>Bacteria</taxon>
        <taxon>Pseudomonadati</taxon>
        <taxon>Pseudomonadota</taxon>
        <taxon>Gammaproteobacteria</taxon>
        <taxon>Alteromonadales</taxon>
        <taxon>Alteromonadaceae</taxon>
        <taxon>Alteromonas/Salinimonas group</taxon>
        <taxon>Alteromonas</taxon>
    </lineage>
</organism>
<comment type="caution">
    <text evidence="2">The sequence shown here is derived from an EMBL/GenBank/DDBJ whole genome shotgun (WGS) entry which is preliminary data.</text>
</comment>
<sequence length="85" mass="9280">MKVKLLAVFFGALALTACSKLTKENYDKLEMGMSQKEVESIIGNADNCGKTLGTLACTWGNEDAKHIKIVFMGNKAVTFNYDGLE</sequence>
<evidence type="ECO:0000256" key="1">
    <source>
        <dbReference type="SAM" id="SignalP"/>
    </source>
</evidence>
<dbReference type="PROSITE" id="PS51257">
    <property type="entry name" value="PROKAR_LIPOPROTEIN"/>
    <property type="match status" value="1"/>
</dbReference>
<proteinExistence type="predicted"/>
<reference evidence="2 3" key="1">
    <citation type="submission" date="2020-01" db="EMBL/GenBank/DDBJ databases">
        <authorList>
            <person name="Chen J."/>
            <person name="Zhu S."/>
            <person name="Yang J."/>
        </authorList>
    </citation>
    <scope>NUCLEOTIDE SEQUENCE [LARGE SCALE GENOMIC DNA]</scope>
    <source>
        <strain evidence="2 3">345S023</strain>
    </source>
</reference>
<evidence type="ECO:0000313" key="3">
    <source>
        <dbReference type="Proteomes" id="UP000470213"/>
    </source>
</evidence>
<gene>
    <name evidence="2" type="ORF">GTH32_01740</name>
</gene>
<dbReference type="Proteomes" id="UP000470213">
    <property type="component" value="Unassembled WGS sequence"/>
</dbReference>
<protein>
    <submittedName>
        <fullName evidence="2">DUF3862 domain-containing protein</fullName>
    </submittedName>
</protein>
<dbReference type="EMBL" id="JAAAWN010000002">
    <property type="protein sequence ID" value="NDV89917.1"/>
    <property type="molecule type" value="Genomic_DNA"/>
</dbReference>
<feature type="chain" id="PRO_5031180712" evidence="1">
    <location>
        <begin position="20"/>
        <end position="85"/>
    </location>
</feature>
<dbReference type="AlphaFoldDB" id="A0A7X5LIC6"/>
<feature type="signal peptide" evidence="1">
    <location>
        <begin position="1"/>
        <end position="19"/>
    </location>
</feature>
<accession>A0A7X5LIC6</accession>
<evidence type="ECO:0000313" key="2">
    <source>
        <dbReference type="EMBL" id="NDV89917.1"/>
    </source>
</evidence>
<keyword evidence="1" id="KW-0732">Signal</keyword>
<keyword evidence="3" id="KW-1185">Reference proteome</keyword>
<name>A0A7X5LIC6_9ALTE</name>